<dbReference type="EMBL" id="AMFJ01036126">
    <property type="protein sequence ID" value="EKD25090.1"/>
    <property type="molecule type" value="Genomic_DNA"/>
</dbReference>
<dbReference type="AlphaFoldDB" id="K1X4N6"/>
<comment type="caution">
    <text evidence="2">The sequence shown here is derived from an EMBL/GenBank/DDBJ whole genome shotgun (WGS) entry which is preliminary data.</text>
</comment>
<proteinExistence type="predicted"/>
<name>K1X4N6_9BACT</name>
<reference evidence="2" key="1">
    <citation type="journal article" date="2012" name="Science">
        <title>Fermentation, hydrogen, and sulfur metabolism in multiple uncultivated bacterial phyla.</title>
        <authorList>
            <person name="Wrighton K.C."/>
            <person name="Thomas B.C."/>
            <person name="Sharon I."/>
            <person name="Miller C.S."/>
            <person name="Castelle C.J."/>
            <person name="VerBerkmoes N.C."/>
            <person name="Wilkins M.J."/>
            <person name="Hettich R.L."/>
            <person name="Lipton M.S."/>
            <person name="Williams K.H."/>
            <person name="Long P.E."/>
            <person name="Banfield J.F."/>
        </authorList>
    </citation>
    <scope>NUCLEOTIDE SEQUENCE [LARGE SCALE GENOMIC DNA]</scope>
</reference>
<keyword evidence="1" id="KW-0472">Membrane</keyword>
<evidence type="ECO:0000256" key="1">
    <source>
        <dbReference type="SAM" id="Phobius"/>
    </source>
</evidence>
<sequence length="170" mass="19990">MRFFWTSTWGVTLVTISWFQTFLYIKYISSIFEIDFIRWDDSSVSHSGLSISNTSTSGTLFFPRIIFCTIIGLAPGGICPCCLLYQFSKKIPFANMLKSSTCSIVNKVNFKLIWVEVLSWEKENLRFLRFSKKYLSWSMLSSKREALFFFMTEYIDVKSNTVYWFTLNKH</sequence>
<accession>K1X4N6</accession>
<keyword evidence="1" id="KW-0812">Transmembrane</keyword>
<keyword evidence="1" id="KW-1133">Transmembrane helix</keyword>
<organism evidence="2">
    <name type="scientific">uncultured bacterium</name>
    <name type="common">gcode 4</name>
    <dbReference type="NCBI Taxonomy" id="1234023"/>
    <lineage>
        <taxon>Bacteria</taxon>
        <taxon>environmental samples</taxon>
    </lineage>
</organism>
<gene>
    <name evidence="2" type="ORF">ACD_80C00119G0001</name>
</gene>
<evidence type="ECO:0000313" key="2">
    <source>
        <dbReference type="EMBL" id="EKD25090.1"/>
    </source>
</evidence>
<protein>
    <submittedName>
        <fullName evidence="2">Uncharacterized protein</fullName>
    </submittedName>
</protein>
<feature type="transmembrane region" description="Helical" evidence="1">
    <location>
        <begin position="61"/>
        <end position="87"/>
    </location>
</feature>